<dbReference type="OrthoDB" id="1712432at2759"/>
<dbReference type="InterPro" id="IPR005069">
    <property type="entry name" value="Nucl-diP-sugar_transferase"/>
</dbReference>
<accession>R7TIW0</accession>
<dbReference type="EnsemblMetazoa" id="CapteT215597">
    <property type="protein sequence ID" value="CapteP215597"/>
    <property type="gene ID" value="CapteG215597"/>
</dbReference>
<reference evidence="3 5" key="2">
    <citation type="journal article" date="2013" name="Nature">
        <title>Insights into bilaterian evolution from three spiralian genomes.</title>
        <authorList>
            <person name="Simakov O."/>
            <person name="Marletaz F."/>
            <person name="Cho S.J."/>
            <person name="Edsinger-Gonzales E."/>
            <person name="Havlak P."/>
            <person name="Hellsten U."/>
            <person name="Kuo D.H."/>
            <person name="Larsson T."/>
            <person name="Lv J."/>
            <person name="Arendt D."/>
            <person name="Savage R."/>
            <person name="Osoegawa K."/>
            <person name="de Jong P."/>
            <person name="Grimwood J."/>
            <person name="Chapman J.A."/>
            <person name="Shapiro H."/>
            <person name="Aerts A."/>
            <person name="Otillar R.P."/>
            <person name="Terry A.Y."/>
            <person name="Boore J.L."/>
            <person name="Grigoriev I.V."/>
            <person name="Lindberg D.R."/>
            <person name="Seaver E.C."/>
            <person name="Weisblat D.A."/>
            <person name="Putnam N.H."/>
            <person name="Rokhsar D.S."/>
        </authorList>
    </citation>
    <scope>NUCLEOTIDE SEQUENCE</scope>
    <source>
        <strain evidence="3 5">I ESC-2004</strain>
    </source>
</reference>
<keyword evidence="1" id="KW-0472">Membrane</keyword>
<name>R7TIW0_CAPTE</name>
<dbReference type="EMBL" id="KB309758">
    <property type="protein sequence ID" value="ELT93412.1"/>
    <property type="molecule type" value="Genomic_DNA"/>
</dbReference>
<evidence type="ECO:0000313" key="3">
    <source>
        <dbReference type="EMBL" id="ELT93412.1"/>
    </source>
</evidence>
<reference evidence="5" key="1">
    <citation type="submission" date="2012-12" db="EMBL/GenBank/DDBJ databases">
        <authorList>
            <person name="Hellsten U."/>
            <person name="Grimwood J."/>
            <person name="Chapman J.A."/>
            <person name="Shapiro H."/>
            <person name="Aerts A."/>
            <person name="Otillar R.P."/>
            <person name="Terry A.Y."/>
            <person name="Boore J.L."/>
            <person name="Simakov O."/>
            <person name="Marletaz F."/>
            <person name="Cho S.-J."/>
            <person name="Edsinger-Gonzales E."/>
            <person name="Havlak P."/>
            <person name="Kuo D.-H."/>
            <person name="Larsson T."/>
            <person name="Lv J."/>
            <person name="Arendt D."/>
            <person name="Savage R."/>
            <person name="Osoegawa K."/>
            <person name="de Jong P."/>
            <person name="Lindberg D.R."/>
            <person name="Seaver E.C."/>
            <person name="Weisblat D.A."/>
            <person name="Putnam N.H."/>
            <person name="Grigoriev I.V."/>
            <person name="Rokhsar D.S."/>
        </authorList>
    </citation>
    <scope>NUCLEOTIDE SEQUENCE</scope>
    <source>
        <strain evidence="5">I ESC-2004</strain>
    </source>
</reference>
<feature type="transmembrane region" description="Helical" evidence="1">
    <location>
        <begin position="12"/>
        <end position="35"/>
    </location>
</feature>
<protein>
    <recommendedName>
        <fullName evidence="2">Nucleotide-diphospho-sugar transferase domain-containing protein</fullName>
    </recommendedName>
</protein>
<dbReference type="Proteomes" id="UP000014760">
    <property type="component" value="Unassembled WGS sequence"/>
</dbReference>
<dbReference type="EMBL" id="AMQN01012799">
    <property type="status" value="NOT_ANNOTATED_CDS"/>
    <property type="molecule type" value="Genomic_DNA"/>
</dbReference>
<dbReference type="STRING" id="283909.R7TIW0"/>
<evidence type="ECO:0000313" key="4">
    <source>
        <dbReference type="EnsemblMetazoa" id="CapteP215597"/>
    </source>
</evidence>
<evidence type="ECO:0000259" key="2">
    <source>
        <dbReference type="Pfam" id="PF03407"/>
    </source>
</evidence>
<sequence>MKHQKLKCRRELAYLTLGFSAACFMYMVLIQYNYFKVGNEMYPPPQVDFADRVTLGGPALPSAVDARATITSSFVGLKEAIRARVIGGAIVLVVVDSGYIEMAINLHRTSFEKLQIDNYLFVGIDHQVCSGLRLHGVVCVTHEGFMGEKNSDSNWGSTEFMQKTHFKTRVVLQGLQLGFQVLITDVDVVFFKNPFPYFTCSDCDIEISNDISEGNSGFYLARPTSPARTLHASAWEIGKVAGDRISNQKALNRMLENMQMKNEIKIKFLSKYLFPNGVDYFESGHRYFADSPACSQCVMVHNNWILTKAAKVYRFKETGLWLNDRHQYYSSTDRKYILFANPVNSSYEDIRKLEKNALYSALHLAKLLNRTVILPRFHSYKPCTFCHDHPLNSHYSIASFDKYVGIDNYRENSFLSNPLVPSGVVQSTSPQLHIRTRKVDQLVRAQRYEIDRLEETLMLNPSNLTLGPSRGEVLAFCAPYSHVSVLRFHSLYGVYEMERGHDMGAAYDALISAAFKRGQYRQL</sequence>
<reference evidence="4" key="3">
    <citation type="submission" date="2015-06" db="UniProtKB">
        <authorList>
            <consortium name="EnsemblMetazoa"/>
        </authorList>
    </citation>
    <scope>IDENTIFICATION</scope>
</reference>
<keyword evidence="5" id="KW-1185">Reference proteome</keyword>
<dbReference type="PANTHER" id="PTHR47032:SF1">
    <property type="entry name" value="UDP-D-XYLOSE:L-FUCOSE ALPHA-1,3-D-XYLOSYLTRANSFERASE-RELATED"/>
    <property type="match status" value="1"/>
</dbReference>
<proteinExistence type="predicted"/>
<feature type="domain" description="Nucleotide-diphospho-sugar transferase" evidence="2">
    <location>
        <begin position="116"/>
        <end position="315"/>
    </location>
</feature>
<dbReference type="HOGENOM" id="CLU_520990_0_0_1"/>
<dbReference type="Pfam" id="PF03407">
    <property type="entry name" value="Nucleotid_trans"/>
    <property type="match status" value="1"/>
</dbReference>
<dbReference type="GO" id="GO:0016757">
    <property type="term" value="F:glycosyltransferase activity"/>
    <property type="evidence" value="ECO:0007669"/>
    <property type="project" value="TreeGrafter"/>
</dbReference>
<keyword evidence="1" id="KW-0812">Transmembrane</keyword>
<organism evidence="3">
    <name type="scientific">Capitella teleta</name>
    <name type="common">Polychaete worm</name>
    <dbReference type="NCBI Taxonomy" id="283909"/>
    <lineage>
        <taxon>Eukaryota</taxon>
        <taxon>Metazoa</taxon>
        <taxon>Spiralia</taxon>
        <taxon>Lophotrochozoa</taxon>
        <taxon>Annelida</taxon>
        <taxon>Polychaeta</taxon>
        <taxon>Sedentaria</taxon>
        <taxon>Scolecida</taxon>
        <taxon>Capitellidae</taxon>
        <taxon>Capitella</taxon>
    </lineage>
</organism>
<dbReference type="GO" id="GO:0005794">
    <property type="term" value="C:Golgi apparatus"/>
    <property type="evidence" value="ECO:0007669"/>
    <property type="project" value="TreeGrafter"/>
</dbReference>
<dbReference type="PANTHER" id="PTHR47032">
    <property type="entry name" value="UDP-D-XYLOSE:L-FUCOSE ALPHA-1,3-D-XYLOSYLTRANSFERASE-RELATED"/>
    <property type="match status" value="1"/>
</dbReference>
<dbReference type="AlphaFoldDB" id="R7TIW0"/>
<gene>
    <name evidence="3" type="ORF">CAPTEDRAFT_215597</name>
</gene>
<dbReference type="InterPro" id="IPR052636">
    <property type="entry name" value="UDP-D-xylose:L-fucose_XylT"/>
</dbReference>
<keyword evidence="1" id="KW-1133">Transmembrane helix</keyword>
<dbReference type="PROSITE" id="PS51257">
    <property type="entry name" value="PROKAR_LIPOPROTEIN"/>
    <property type="match status" value="1"/>
</dbReference>
<evidence type="ECO:0000313" key="5">
    <source>
        <dbReference type="Proteomes" id="UP000014760"/>
    </source>
</evidence>
<evidence type="ECO:0000256" key="1">
    <source>
        <dbReference type="SAM" id="Phobius"/>
    </source>
</evidence>
<dbReference type="OMA" id="YRECWIR"/>